<reference evidence="3 4" key="1">
    <citation type="submission" date="2016-10" db="EMBL/GenBank/DDBJ databases">
        <authorList>
            <person name="de Groot N.N."/>
        </authorList>
    </citation>
    <scope>NUCLEOTIDE SEQUENCE [LARGE SCALE GENOMIC DNA]</scope>
    <source>
        <strain evidence="3 4">Vu-144</strain>
    </source>
</reference>
<dbReference type="Pfam" id="PF06580">
    <property type="entry name" value="His_kinase"/>
    <property type="match status" value="1"/>
</dbReference>
<keyword evidence="3" id="KW-0808">Transferase</keyword>
<dbReference type="PANTHER" id="PTHR34220">
    <property type="entry name" value="SENSOR HISTIDINE KINASE YPDA"/>
    <property type="match status" value="1"/>
</dbReference>
<dbReference type="OrthoDB" id="9792992at2"/>
<sequence length="361" mass="42151">METGKNKILQSVFTLVFWACFLMLPFLFFPFDRDKSAFQSSRFIELYIFSILYLAAFFYVNSGILIPRLLGKRKALIYSLCILGAFLLYLTIYYVLWYNAAETIEGFARRRGRRREWRWFYFFRLGPIVLFLLAFTFSSVSKLIARWFYAEKIKEEVSKQQLQTELSLLRSQVNPHFLFNTLNSIYALTVSGDEKASDAVMKLSGIMRYTLEESQSEYVPLQNEVNFINNYLELQRIRSTEKVQIVFKVDTVSQQVRIAPLLLIPFIENAFKFGVSARQHTQIEVGIRVRNNKLIFTCINDLLPKVNTPEGTGTGIVNVRRRLDLLYKKNYQLQIQTADHKYQVYLELDIAPQEGKTGNKA</sequence>
<dbReference type="STRING" id="551991.SAMN05192529_103163"/>
<dbReference type="AlphaFoldDB" id="A0A1H3WNJ3"/>
<gene>
    <name evidence="3" type="ORF">SAMN05192529_103163</name>
</gene>
<dbReference type="EMBL" id="FNQY01000003">
    <property type="protein sequence ID" value="SDZ88520.1"/>
    <property type="molecule type" value="Genomic_DNA"/>
</dbReference>
<keyword evidence="1" id="KW-0812">Transmembrane</keyword>
<feature type="transmembrane region" description="Helical" evidence="1">
    <location>
        <begin position="12"/>
        <end position="31"/>
    </location>
</feature>
<feature type="transmembrane region" description="Helical" evidence="1">
    <location>
        <begin position="43"/>
        <end position="64"/>
    </location>
</feature>
<keyword evidence="3" id="KW-0418">Kinase</keyword>
<dbReference type="Gene3D" id="3.30.565.10">
    <property type="entry name" value="Histidine kinase-like ATPase, C-terminal domain"/>
    <property type="match status" value="1"/>
</dbReference>
<evidence type="ECO:0000313" key="4">
    <source>
        <dbReference type="Proteomes" id="UP000199041"/>
    </source>
</evidence>
<dbReference type="InterPro" id="IPR050640">
    <property type="entry name" value="Bact_2-comp_sensor_kinase"/>
</dbReference>
<dbReference type="GO" id="GO:0000155">
    <property type="term" value="F:phosphorelay sensor kinase activity"/>
    <property type="evidence" value="ECO:0007669"/>
    <property type="project" value="InterPro"/>
</dbReference>
<dbReference type="SUPFAM" id="SSF55874">
    <property type="entry name" value="ATPase domain of HSP90 chaperone/DNA topoisomerase II/histidine kinase"/>
    <property type="match status" value="1"/>
</dbReference>
<dbReference type="PANTHER" id="PTHR34220:SF7">
    <property type="entry name" value="SENSOR HISTIDINE KINASE YPDA"/>
    <property type="match status" value="1"/>
</dbReference>
<dbReference type="InterPro" id="IPR010559">
    <property type="entry name" value="Sig_transdc_His_kin_internal"/>
</dbReference>
<keyword evidence="1" id="KW-1133">Transmembrane helix</keyword>
<feature type="transmembrane region" description="Helical" evidence="1">
    <location>
        <begin position="119"/>
        <end position="137"/>
    </location>
</feature>
<dbReference type="GO" id="GO:0016020">
    <property type="term" value="C:membrane"/>
    <property type="evidence" value="ECO:0007669"/>
    <property type="project" value="InterPro"/>
</dbReference>
<dbReference type="RefSeq" id="WP_091394067.1">
    <property type="nucleotide sequence ID" value="NZ_FNQY01000003.1"/>
</dbReference>
<keyword evidence="4" id="KW-1185">Reference proteome</keyword>
<feature type="transmembrane region" description="Helical" evidence="1">
    <location>
        <begin position="76"/>
        <end position="98"/>
    </location>
</feature>
<name>A0A1H3WNJ3_9BACT</name>
<dbReference type="Proteomes" id="UP000199041">
    <property type="component" value="Unassembled WGS sequence"/>
</dbReference>
<keyword evidence="1" id="KW-0472">Membrane</keyword>
<proteinExistence type="predicted"/>
<dbReference type="InterPro" id="IPR036890">
    <property type="entry name" value="HATPase_C_sf"/>
</dbReference>
<feature type="domain" description="Signal transduction histidine kinase internal region" evidence="2">
    <location>
        <begin position="165"/>
        <end position="242"/>
    </location>
</feature>
<evidence type="ECO:0000256" key="1">
    <source>
        <dbReference type="SAM" id="Phobius"/>
    </source>
</evidence>
<organism evidence="3 4">
    <name type="scientific">Arachidicoccus rhizosphaerae</name>
    <dbReference type="NCBI Taxonomy" id="551991"/>
    <lineage>
        <taxon>Bacteria</taxon>
        <taxon>Pseudomonadati</taxon>
        <taxon>Bacteroidota</taxon>
        <taxon>Chitinophagia</taxon>
        <taxon>Chitinophagales</taxon>
        <taxon>Chitinophagaceae</taxon>
        <taxon>Arachidicoccus</taxon>
    </lineage>
</organism>
<protein>
    <submittedName>
        <fullName evidence="3">Histidine kinase</fullName>
    </submittedName>
</protein>
<evidence type="ECO:0000259" key="2">
    <source>
        <dbReference type="Pfam" id="PF06580"/>
    </source>
</evidence>
<evidence type="ECO:0000313" key="3">
    <source>
        <dbReference type="EMBL" id="SDZ88520.1"/>
    </source>
</evidence>
<accession>A0A1H3WNJ3</accession>